<feature type="binding site" evidence="16">
    <location>
        <position position="274"/>
    </location>
    <ligand>
        <name>Mg(2+)</name>
        <dbReference type="ChEBI" id="CHEBI:18420"/>
        <label>1</label>
    </ligand>
</feature>
<evidence type="ECO:0000256" key="8">
    <source>
        <dbReference type="ARBA" id="ARBA00022741"/>
    </source>
</evidence>
<evidence type="ECO:0000313" key="19">
    <source>
        <dbReference type="EMBL" id="SCM59038.1"/>
    </source>
</evidence>
<dbReference type="NCBIfam" id="TIGR01205">
    <property type="entry name" value="D_ala_D_alaTIGR"/>
    <property type="match status" value="1"/>
</dbReference>
<keyword evidence="16" id="KW-0460">Magnesium</keyword>
<keyword evidence="8 17" id="KW-0547">Nucleotide-binding</keyword>
<dbReference type="GO" id="GO:0005737">
    <property type="term" value="C:cytoplasm"/>
    <property type="evidence" value="ECO:0007669"/>
    <property type="project" value="UniProtKB-SubCell"/>
</dbReference>
<evidence type="ECO:0000256" key="14">
    <source>
        <dbReference type="HAMAP-Rule" id="MF_00047"/>
    </source>
</evidence>
<dbReference type="PANTHER" id="PTHR23132">
    <property type="entry name" value="D-ALANINE--D-ALANINE LIGASE"/>
    <property type="match status" value="1"/>
</dbReference>
<keyword evidence="9 17" id="KW-0067">ATP-binding</keyword>
<dbReference type="Gene3D" id="3.40.50.20">
    <property type="match status" value="1"/>
</dbReference>
<dbReference type="NCBIfam" id="NF002527">
    <property type="entry name" value="PRK01966.1-3"/>
    <property type="match status" value="1"/>
</dbReference>
<dbReference type="GO" id="GO:0009252">
    <property type="term" value="P:peptidoglycan biosynthetic process"/>
    <property type="evidence" value="ECO:0007669"/>
    <property type="project" value="UniProtKB-UniRule"/>
</dbReference>
<reference evidence="19 20" key="1">
    <citation type="submission" date="2016-08" db="EMBL/GenBank/DDBJ databases">
        <authorList>
            <person name="Seilhamer J.J."/>
        </authorList>
    </citation>
    <scope>NUCLEOTIDE SEQUENCE [LARGE SCALE GENOMIC DNA]</scope>
    <source>
        <strain evidence="19">ING2-E5A</strain>
    </source>
</reference>
<dbReference type="UniPathway" id="UPA00219"/>
<evidence type="ECO:0000256" key="5">
    <source>
        <dbReference type="ARBA" id="ARBA00022490"/>
    </source>
</evidence>
<dbReference type="Pfam" id="PF07478">
    <property type="entry name" value="Dala_Dala_lig_C"/>
    <property type="match status" value="1"/>
</dbReference>
<dbReference type="SUPFAM" id="SSF52440">
    <property type="entry name" value="PreATP-grasp domain"/>
    <property type="match status" value="1"/>
</dbReference>
<dbReference type="EC" id="6.3.2.4" evidence="4 14"/>
<dbReference type="GO" id="GO:0071555">
    <property type="term" value="P:cell wall organization"/>
    <property type="evidence" value="ECO:0007669"/>
    <property type="project" value="UniProtKB-KW"/>
</dbReference>
<dbReference type="PROSITE" id="PS00843">
    <property type="entry name" value="DALA_DALA_LIGASE_1"/>
    <property type="match status" value="1"/>
</dbReference>
<dbReference type="Gene3D" id="3.30.470.20">
    <property type="entry name" value="ATP-grasp fold, B domain"/>
    <property type="match status" value="1"/>
</dbReference>
<dbReference type="PANTHER" id="PTHR23132:SF23">
    <property type="entry name" value="D-ALANINE--D-ALANINE LIGASE B"/>
    <property type="match status" value="1"/>
</dbReference>
<evidence type="ECO:0000256" key="11">
    <source>
        <dbReference type="ARBA" id="ARBA00022984"/>
    </source>
</evidence>
<keyword evidence="6 14" id="KW-0436">Ligase</keyword>
<dbReference type="InterPro" id="IPR011127">
    <property type="entry name" value="Dala_Dala_lig_N"/>
</dbReference>
<dbReference type="RefSeq" id="WP_071137390.1">
    <property type="nucleotide sequence ID" value="NZ_DUQN01000046.1"/>
</dbReference>
<dbReference type="PIRSF" id="PIRSF039102">
    <property type="entry name" value="Ddl/VanB"/>
    <property type="match status" value="1"/>
</dbReference>
<dbReference type="AlphaFoldDB" id="A0A1G4G946"/>
<dbReference type="Proteomes" id="UP000178485">
    <property type="component" value="Chromosome i"/>
</dbReference>
<evidence type="ECO:0000256" key="2">
    <source>
        <dbReference type="ARBA" id="ARBA00004496"/>
    </source>
</evidence>
<dbReference type="InterPro" id="IPR000291">
    <property type="entry name" value="D-Ala_lig_Van_CS"/>
</dbReference>
<evidence type="ECO:0000256" key="12">
    <source>
        <dbReference type="ARBA" id="ARBA00023316"/>
    </source>
</evidence>
<dbReference type="PROSITE" id="PS50975">
    <property type="entry name" value="ATP_GRASP"/>
    <property type="match status" value="1"/>
</dbReference>
<dbReference type="EMBL" id="LT608328">
    <property type="protein sequence ID" value="SCM59038.1"/>
    <property type="molecule type" value="Genomic_DNA"/>
</dbReference>
<evidence type="ECO:0000256" key="15">
    <source>
        <dbReference type="PIRSR" id="PIRSR039102-1"/>
    </source>
</evidence>
<feature type="domain" description="ATP-grasp" evidence="18">
    <location>
        <begin position="120"/>
        <end position="319"/>
    </location>
</feature>
<comment type="cofactor">
    <cofactor evidence="1">
        <name>Mn(2+)</name>
        <dbReference type="ChEBI" id="CHEBI:29035"/>
    </cofactor>
</comment>
<dbReference type="InterPro" id="IPR011761">
    <property type="entry name" value="ATP-grasp"/>
</dbReference>
<feature type="binding site" evidence="16">
    <location>
        <position position="286"/>
    </location>
    <ligand>
        <name>Mg(2+)</name>
        <dbReference type="ChEBI" id="CHEBI:18420"/>
        <label>2</label>
    </ligand>
</feature>
<evidence type="ECO:0000256" key="7">
    <source>
        <dbReference type="ARBA" id="ARBA00022723"/>
    </source>
</evidence>
<keyword evidence="16" id="KW-0464">Manganese</keyword>
<gene>
    <name evidence="14 19" type="primary">ddl</name>
    <name evidence="19" type="ORF">ING2E5A_2227</name>
</gene>
<dbReference type="InterPro" id="IPR016185">
    <property type="entry name" value="PreATP-grasp_dom_sf"/>
</dbReference>
<dbReference type="PROSITE" id="PS00844">
    <property type="entry name" value="DALA_DALA_LIGASE_2"/>
    <property type="match status" value="1"/>
</dbReference>
<name>A0A1G4G946_9BACT</name>
<dbReference type="InterPro" id="IPR005905">
    <property type="entry name" value="D_ala_D_ala"/>
</dbReference>
<dbReference type="GO" id="GO:0008360">
    <property type="term" value="P:regulation of cell shape"/>
    <property type="evidence" value="ECO:0007669"/>
    <property type="project" value="UniProtKB-KW"/>
</dbReference>
<dbReference type="KEGG" id="pmuc:ING2E5A_2227"/>
<dbReference type="InterPro" id="IPR011095">
    <property type="entry name" value="Dala_Dala_lig_C"/>
</dbReference>
<evidence type="ECO:0000256" key="13">
    <source>
        <dbReference type="ARBA" id="ARBA00047614"/>
    </source>
</evidence>
<evidence type="ECO:0000256" key="4">
    <source>
        <dbReference type="ARBA" id="ARBA00012216"/>
    </source>
</evidence>
<protein>
    <recommendedName>
        <fullName evidence="4 14">D-alanine--D-alanine ligase</fullName>
        <ecNumber evidence="4 14">6.3.2.4</ecNumber>
    </recommendedName>
    <alternativeName>
        <fullName evidence="14">D-Ala-D-Ala ligase</fullName>
    </alternativeName>
    <alternativeName>
        <fullName evidence="14">D-alanylalanine synthetase</fullName>
    </alternativeName>
</protein>
<feature type="active site" evidence="15">
    <location>
        <position position="297"/>
    </location>
</feature>
<evidence type="ECO:0000256" key="17">
    <source>
        <dbReference type="PROSITE-ProRule" id="PRU00409"/>
    </source>
</evidence>
<keyword evidence="5 14" id="KW-0963">Cytoplasm</keyword>
<dbReference type="Pfam" id="PF01820">
    <property type="entry name" value="Dala_Dala_lig_N"/>
    <property type="match status" value="1"/>
</dbReference>
<comment type="subcellular location">
    <subcellularLocation>
        <location evidence="2 14">Cytoplasm</location>
    </subcellularLocation>
</comment>
<comment type="function">
    <text evidence="14">Cell wall formation.</text>
</comment>
<feature type="binding site" evidence="16">
    <location>
        <position position="286"/>
    </location>
    <ligand>
        <name>Mg(2+)</name>
        <dbReference type="ChEBI" id="CHEBI:18420"/>
        <label>1</label>
    </ligand>
</feature>
<dbReference type="HAMAP" id="MF_00047">
    <property type="entry name" value="Dala_Dala_lig"/>
    <property type="match status" value="1"/>
</dbReference>
<dbReference type="GO" id="GO:0005524">
    <property type="term" value="F:ATP binding"/>
    <property type="evidence" value="ECO:0007669"/>
    <property type="project" value="UniProtKB-UniRule"/>
</dbReference>
<evidence type="ECO:0000256" key="16">
    <source>
        <dbReference type="PIRSR" id="PIRSR039102-3"/>
    </source>
</evidence>
<evidence type="ECO:0000313" key="20">
    <source>
        <dbReference type="Proteomes" id="UP000178485"/>
    </source>
</evidence>
<dbReference type="NCBIfam" id="NF002378">
    <property type="entry name" value="PRK01372.1"/>
    <property type="match status" value="1"/>
</dbReference>
<keyword evidence="20" id="KW-1185">Reference proteome</keyword>
<keyword evidence="11 14" id="KW-0573">Peptidoglycan synthesis</keyword>
<feature type="active site" evidence="15">
    <location>
        <position position="164"/>
    </location>
</feature>
<comment type="pathway">
    <text evidence="14">Cell wall biogenesis; peptidoglycan biosynthesis.</text>
</comment>
<comment type="similarity">
    <text evidence="3 14">Belongs to the D-alanine--D-alanine ligase family.</text>
</comment>
<dbReference type="GO" id="GO:0046872">
    <property type="term" value="F:metal ion binding"/>
    <property type="evidence" value="ECO:0007669"/>
    <property type="project" value="UniProtKB-KW"/>
</dbReference>
<accession>A0A1G4G946</accession>
<dbReference type="SUPFAM" id="SSF56059">
    <property type="entry name" value="Glutathione synthetase ATP-binding domain-like"/>
    <property type="match status" value="1"/>
</dbReference>
<comment type="catalytic activity">
    <reaction evidence="13 14">
        <text>2 D-alanine + ATP = D-alanyl-D-alanine + ADP + phosphate + H(+)</text>
        <dbReference type="Rhea" id="RHEA:11224"/>
        <dbReference type="ChEBI" id="CHEBI:15378"/>
        <dbReference type="ChEBI" id="CHEBI:30616"/>
        <dbReference type="ChEBI" id="CHEBI:43474"/>
        <dbReference type="ChEBI" id="CHEBI:57416"/>
        <dbReference type="ChEBI" id="CHEBI:57822"/>
        <dbReference type="ChEBI" id="CHEBI:456216"/>
        <dbReference type="EC" id="6.3.2.4"/>
    </reaction>
</comment>
<organism evidence="19 20">
    <name type="scientific">Petrimonas mucosa</name>
    <dbReference type="NCBI Taxonomy" id="1642646"/>
    <lineage>
        <taxon>Bacteria</taxon>
        <taxon>Pseudomonadati</taxon>
        <taxon>Bacteroidota</taxon>
        <taxon>Bacteroidia</taxon>
        <taxon>Bacteroidales</taxon>
        <taxon>Dysgonomonadaceae</taxon>
        <taxon>Petrimonas</taxon>
    </lineage>
</organism>
<proteinExistence type="inferred from homology"/>
<evidence type="ECO:0000256" key="6">
    <source>
        <dbReference type="ARBA" id="ARBA00022598"/>
    </source>
</evidence>
<evidence type="ECO:0000256" key="1">
    <source>
        <dbReference type="ARBA" id="ARBA00001936"/>
    </source>
</evidence>
<evidence type="ECO:0000256" key="9">
    <source>
        <dbReference type="ARBA" id="ARBA00022840"/>
    </source>
</evidence>
<evidence type="ECO:0000256" key="10">
    <source>
        <dbReference type="ARBA" id="ARBA00022960"/>
    </source>
</evidence>
<dbReference type="GO" id="GO:0008716">
    <property type="term" value="F:D-alanine-D-alanine ligase activity"/>
    <property type="evidence" value="ECO:0007669"/>
    <property type="project" value="UniProtKB-UniRule"/>
</dbReference>
<dbReference type="Gene3D" id="3.30.1490.20">
    <property type="entry name" value="ATP-grasp fold, A domain"/>
    <property type="match status" value="1"/>
</dbReference>
<comment type="cofactor">
    <cofactor evidence="16">
        <name>Mg(2+)</name>
        <dbReference type="ChEBI" id="CHEBI:18420"/>
    </cofactor>
    <cofactor evidence="16">
        <name>Mn(2+)</name>
        <dbReference type="ChEBI" id="CHEBI:29035"/>
    </cofactor>
    <text evidence="16">Binds 2 magnesium or manganese ions per subunit.</text>
</comment>
<feature type="active site" evidence="15">
    <location>
        <position position="15"/>
    </location>
</feature>
<keyword evidence="7 16" id="KW-0479">Metal-binding</keyword>
<evidence type="ECO:0000259" key="18">
    <source>
        <dbReference type="PROSITE" id="PS50975"/>
    </source>
</evidence>
<keyword evidence="12 14" id="KW-0961">Cell wall biogenesis/degradation</keyword>
<feature type="binding site" evidence="16">
    <location>
        <position position="288"/>
    </location>
    <ligand>
        <name>Mg(2+)</name>
        <dbReference type="ChEBI" id="CHEBI:18420"/>
        <label>2</label>
    </ligand>
</feature>
<evidence type="ECO:0000256" key="3">
    <source>
        <dbReference type="ARBA" id="ARBA00010871"/>
    </source>
</evidence>
<sequence>MKKNIAIIWGGYSSEKEVSERSARGIFSFIDKERYNLFKVRIDKAGWEAEYENGSYPIDRNDFSFTANGTKTVFDFAYITIHGTPGEDGVLQGYLDMLDIPYSCCGVLASALTFNKFTCNRFLKSFGFNVAESVMLRSGESFDAGSIVQQLGLPLFVKPNIGGSSFATTKVKEAPLLANAIDEAFKEASEVMIESFIAGTEVTCGCFQTGNGFQHLPLTEVVTRNEFFDYNAKYNGEVEEITPARIPDNLAAEIQGLTERIYRIIGAKGIIRADYIISDGVPFLLEVNTTPGMTETSFIPQQVRAAGLDISNVMSDIIEYEYSKVRK</sequence>
<keyword evidence="10 14" id="KW-0133">Cell shape</keyword>
<dbReference type="STRING" id="1642646.ING2E5A_2227"/>
<dbReference type="InterPro" id="IPR013815">
    <property type="entry name" value="ATP_grasp_subdomain_1"/>
</dbReference>